<reference evidence="2" key="1">
    <citation type="submission" date="2021-10" db="EMBL/GenBank/DDBJ databases">
        <title>Tropical sea cucumber genome reveals ecological adaptation and Cuvierian tubules defense mechanism.</title>
        <authorList>
            <person name="Chen T."/>
        </authorList>
    </citation>
    <scope>NUCLEOTIDE SEQUENCE</scope>
    <source>
        <strain evidence="2">Nanhai2018</strain>
        <tissue evidence="2">Muscle</tissue>
    </source>
</reference>
<organism evidence="2 3">
    <name type="scientific">Holothuria leucospilota</name>
    <name type="common">Black long sea cucumber</name>
    <name type="synonym">Mertensiothuria leucospilota</name>
    <dbReference type="NCBI Taxonomy" id="206669"/>
    <lineage>
        <taxon>Eukaryota</taxon>
        <taxon>Metazoa</taxon>
        <taxon>Echinodermata</taxon>
        <taxon>Eleutherozoa</taxon>
        <taxon>Echinozoa</taxon>
        <taxon>Holothuroidea</taxon>
        <taxon>Aspidochirotacea</taxon>
        <taxon>Aspidochirotida</taxon>
        <taxon>Holothuriidae</taxon>
        <taxon>Holothuria</taxon>
    </lineage>
</organism>
<protein>
    <recommendedName>
        <fullName evidence="1">Ig-like domain-containing protein</fullName>
    </recommendedName>
</protein>
<accession>A0A9Q1BRP5</accession>
<keyword evidence="3" id="KW-1185">Reference proteome</keyword>
<evidence type="ECO:0000259" key="1">
    <source>
        <dbReference type="PROSITE" id="PS50835"/>
    </source>
</evidence>
<dbReference type="InterPro" id="IPR007110">
    <property type="entry name" value="Ig-like_dom"/>
</dbReference>
<dbReference type="AlphaFoldDB" id="A0A9Q1BRP5"/>
<dbReference type="Proteomes" id="UP001152320">
    <property type="component" value="Chromosome 12"/>
</dbReference>
<gene>
    <name evidence="2" type="ORF">HOLleu_24871</name>
</gene>
<sequence>MTLFYVHLRTSPSDITERRIAIMERYLLTILLTVLFVAYADGHCCRHENIQSERAAEIDCDLPPSCTTGEWTKTGLSAKSKTLSAKNCSRCEGKFNVTDYIDSKGKYKSSLKFLNATWRVEGTYTCSCENSPQNSDDTNDVSSCHTISVYVDCHINIAIDNSEVVIQGNSLTETRLHTLVVKAGAKVIFTCSNDAKMRTSENCTDFGKKD</sequence>
<dbReference type="EMBL" id="JAIZAY010000012">
    <property type="protein sequence ID" value="KAJ8031622.1"/>
    <property type="molecule type" value="Genomic_DNA"/>
</dbReference>
<dbReference type="PROSITE" id="PS50835">
    <property type="entry name" value="IG_LIKE"/>
    <property type="match status" value="1"/>
</dbReference>
<evidence type="ECO:0000313" key="2">
    <source>
        <dbReference type="EMBL" id="KAJ8031622.1"/>
    </source>
</evidence>
<name>A0A9Q1BRP5_HOLLE</name>
<comment type="caution">
    <text evidence="2">The sequence shown here is derived from an EMBL/GenBank/DDBJ whole genome shotgun (WGS) entry which is preliminary data.</text>
</comment>
<evidence type="ECO:0000313" key="3">
    <source>
        <dbReference type="Proteomes" id="UP001152320"/>
    </source>
</evidence>
<feature type="domain" description="Ig-like" evidence="1">
    <location>
        <begin position="51"/>
        <end position="142"/>
    </location>
</feature>
<proteinExistence type="predicted"/>